<gene>
    <name evidence="2" type="ORF">JVT61DRAFT_15499</name>
</gene>
<dbReference type="Proteomes" id="UP000683000">
    <property type="component" value="Unassembled WGS sequence"/>
</dbReference>
<dbReference type="Pfam" id="PF00724">
    <property type="entry name" value="Oxidored_FMN"/>
    <property type="match status" value="1"/>
</dbReference>
<name>A0A8I2YCC2_9AGAM</name>
<organism evidence="2 3">
    <name type="scientific">Boletus reticuloceps</name>
    <dbReference type="NCBI Taxonomy" id="495285"/>
    <lineage>
        <taxon>Eukaryota</taxon>
        <taxon>Fungi</taxon>
        <taxon>Dikarya</taxon>
        <taxon>Basidiomycota</taxon>
        <taxon>Agaricomycotina</taxon>
        <taxon>Agaricomycetes</taxon>
        <taxon>Agaricomycetidae</taxon>
        <taxon>Boletales</taxon>
        <taxon>Boletineae</taxon>
        <taxon>Boletaceae</taxon>
        <taxon>Boletoideae</taxon>
        <taxon>Boletus</taxon>
    </lineage>
</organism>
<keyword evidence="3" id="KW-1185">Reference proteome</keyword>
<dbReference type="GO" id="GO:0016491">
    <property type="term" value="F:oxidoreductase activity"/>
    <property type="evidence" value="ECO:0007669"/>
    <property type="project" value="InterPro"/>
</dbReference>
<dbReference type="GO" id="GO:0010181">
    <property type="term" value="F:FMN binding"/>
    <property type="evidence" value="ECO:0007669"/>
    <property type="project" value="InterPro"/>
</dbReference>
<proteinExistence type="predicted"/>
<dbReference type="InterPro" id="IPR045247">
    <property type="entry name" value="Oye-like"/>
</dbReference>
<sequence length="275" mass="30692">MIPCTRDYKVFSMQIEQGVTPQAFFLSSTDYGLFYRAPALFQLIKLWALGRGADVKVLERQDPPSPYVSASPIALTGHEKALRPLPETDIYDYTVAYAKAASNAVHEAGFDRIEIHSAHGWGGNEEGRTRFAREVVDAVVDAIGEDRVDPRPTFAYLVTTLRDKHPKMAYLRVAEPRVSASTDINPNLDENNDFLRQIWNGGEGGEERIFISAGIYTHEMALRTAEDKGGLIAFGRPYISTPDLRVRLQNDIPLAPPDRSTFYKPGNLTPRGYSD</sequence>
<dbReference type="OrthoDB" id="276546at2759"/>
<feature type="domain" description="NADH:flavin oxidoreductase/NADH oxidase N-terminal" evidence="1">
    <location>
        <begin position="121"/>
        <end position="253"/>
    </location>
</feature>
<dbReference type="PANTHER" id="PTHR22893">
    <property type="entry name" value="NADH OXIDOREDUCTASE-RELATED"/>
    <property type="match status" value="1"/>
</dbReference>
<reference evidence="2" key="1">
    <citation type="submission" date="2021-03" db="EMBL/GenBank/DDBJ databases">
        <title>Evolutionary innovations through gain and loss of genes in the ectomycorrhizal Boletales.</title>
        <authorList>
            <person name="Wu G."/>
            <person name="Miyauchi S."/>
            <person name="Morin E."/>
            <person name="Yang Z.-L."/>
            <person name="Xu J."/>
            <person name="Martin F.M."/>
        </authorList>
    </citation>
    <scope>NUCLEOTIDE SEQUENCE</scope>
    <source>
        <strain evidence="2">BR01</strain>
    </source>
</reference>
<dbReference type="AlphaFoldDB" id="A0A8I2YCC2"/>
<comment type="caution">
    <text evidence="2">The sequence shown here is derived from an EMBL/GenBank/DDBJ whole genome shotgun (WGS) entry which is preliminary data.</text>
</comment>
<evidence type="ECO:0000259" key="1">
    <source>
        <dbReference type="Pfam" id="PF00724"/>
    </source>
</evidence>
<evidence type="ECO:0000313" key="2">
    <source>
        <dbReference type="EMBL" id="KAG6369287.1"/>
    </source>
</evidence>
<accession>A0A8I2YCC2</accession>
<dbReference type="Gene3D" id="3.20.20.70">
    <property type="entry name" value="Aldolase class I"/>
    <property type="match status" value="2"/>
</dbReference>
<dbReference type="InterPro" id="IPR001155">
    <property type="entry name" value="OxRdtase_FMN_N"/>
</dbReference>
<evidence type="ECO:0000313" key="3">
    <source>
        <dbReference type="Proteomes" id="UP000683000"/>
    </source>
</evidence>
<dbReference type="PANTHER" id="PTHR22893:SF91">
    <property type="entry name" value="NADPH DEHYDROGENASE 2-RELATED"/>
    <property type="match status" value="1"/>
</dbReference>
<dbReference type="EMBL" id="JAGFBS010000092">
    <property type="protein sequence ID" value="KAG6369287.1"/>
    <property type="molecule type" value="Genomic_DNA"/>
</dbReference>
<dbReference type="InterPro" id="IPR013785">
    <property type="entry name" value="Aldolase_TIM"/>
</dbReference>
<dbReference type="SUPFAM" id="SSF51395">
    <property type="entry name" value="FMN-linked oxidoreductases"/>
    <property type="match status" value="1"/>
</dbReference>
<protein>
    <recommendedName>
        <fullName evidence="1">NADH:flavin oxidoreductase/NADH oxidase N-terminal domain-containing protein</fullName>
    </recommendedName>
</protein>